<reference evidence="3 4" key="1">
    <citation type="submission" date="2016-10" db="EMBL/GenBank/DDBJ databases">
        <authorList>
            <person name="de Groot N.N."/>
        </authorList>
    </citation>
    <scope>NUCLEOTIDE SEQUENCE [LARGE SCALE GENOMIC DNA]</scope>
    <source>
        <strain evidence="3 4">DSM 23142</strain>
    </source>
</reference>
<feature type="coiled-coil region" evidence="1">
    <location>
        <begin position="10"/>
        <end position="37"/>
    </location>
</feature>
<keyword evidence="1" id="KW-0175">Coiled coil</keyword>
<dbReference type="AlphaFoldDB" id="A0A1G7VHF5"/>
<organism evidence="3 4">
    <name type="scientific">Microbacterium pygmaeum</name>
    <dbReference type="NCBI Taxonomy" id="370764"/>
    <lineage>
        <taxon>Bacteria</taxon>
        <taxon>Bacillati</taxon>
        <taxon>Actinomycetota</taxon>
        <taxon>Actinomycetes</taxon>
        <taxon>Micrococcales</taxon>
        <taxon>Microbacteriaceae</taxon>
        <taxon>Microbacterium</taxon>
    </lineage>
</organism>
<proteinExistence type="predicted"/>
<gene>
    <name evidence="3" type="ORF">SAMN04489810_0718</name>
</gene>
<sequence length="260" mass="29415">MSDTIAAASVTELHAELAALREEVVAVRALAQRAEDRGQVENLFNRYMYLHNAFQDEQIIPLWVAEGTPGIRARYTNAGQYTTWESVTRYHRDRPSPEGKLILHATTTPVIEVAADGKTAKGVWLMAGTESGLTDPKVAEAFPDMYSPDEVLGKKVWAHWVWCKYAIDFLKQDGEWRFWKFRCYELARAPFEENWISFGLKNQGAFDLDLMYFGDDGKPVFMPPADEPVPSTNHPYSPTTVQKLEPAPPVAHDTFADTFK</sequence>
<dbReference type="SUPFAM" id="SSF54427">
    <property type="entry name" value="NTF2-like"/>
    <property type="match status" value="1"/>
</dbReference>
<keyword evidence="4" id="KW-1185">Reference proteome</keyword>
<evidence type="ECO:0000313" key="4">
    <source>
        <dbReference type="Proteomes" id="UP000199009"/>
    </source>
</evidence>
<dbReference type="Pfam" id="PF13577">
    <property type="entry name" value="SnoaL_4"/>
    <property type="match status" value="1"/>
</dbReference>
<evidence type="ECO:0000313" key="3">
    <source>
        <dbReference type="EMBL" id="SDG59255.1"/>
    </source>
</evidence>
<dbReference type="OrthoDB" id="8217881at2"/>
<evidence type="ECO:0000259" key="2">
    <source>
        <dbReference type="Pfam" id="PF13577"/>
    </source>
</evidence>
<dbReference type="Proteomes" id="UP000199009">
    <property type="component" value="Chromosome I"/>
</dbReference>
<dbReference type="Gene3D" id="3.10.450.50">
    <property type="match status" value="1"/>
</dbReference>
<accession>A0A1G7VHF5</accession>
<protein>
    <submittedName>
        <fullName evidence="3">SnoaL-like domain-containing protein</fullName>
    </submittedName>
</protein>
<dbReference type="STRING" id="370764.SAMN04489810_0718"/>
<dbReference type="InterPro" id="IPR037401">
    <property type="entry name" value="SnoaL-like"/>
</dbReference>
<evidence type="ECO:0000256" key="1">
    <source>
        <dbReference type="SAM" id="Coils"/>
    </source>
</evidence>
<feature type="domain" description="SnoaL-like" evidence="2">
    <location>
        <begin position="32"/>
        <end position="182"/>
    </location>
</feature>
<dbReference type="EMBL" id="LT629692">
    <property type="protein sequence ID" value="SDG59255.1"/>
    <property type="molecule type" value="Genomic_DNA"/>
</dbReference>
<name>A0A1G7VHF5_9MICO</name>
<dbReference type="RefSeq" id="WP_091486444.1">
    <property type="nucleotide sequence ID" value="NZ_LT629692.1"/>
</dbReference>
<dbReference type="InterPro" id="IPR032710">
    <property type="entry name" value="NTF2-like_dom_sf"/>
</dbReference>